<dbReference type="Proteomes" id="UP001150569">
    <property type="component" value="Unassembled WGS sequence"/>
</dbReference>
<proteinExistence type="predicted"/>
<feature type="region of interest" description="Disordered" evidence="1">
    <location>
        <begin position="168"/>
        <end position="254"/>
    </location>
</feature>
<evidence type="ECO:0008006" key="5">
    <source>
        <dbReference type="Google" id="ProtNLM"/>
    </source>
</evidence>
<keyword evidence="2" id="KW-1133">Transmembrane helix</keyword>
<gene>
    <name evidence="3" type="ORF">IWQ60_004994</name>
</gene>
<feature type="compositionally biased region" description="Low complexity" evidence="1">
    <location>
        <begin position="175"/>
        <end position="194"/>
    </location>
</feature>
<protein>
    <recommendedName>
        <fullName evidence="5">DUF1746 domain-containing protein</fullName>
    </recommendedName>
</protein>
<keyword evidence="2" id="KW-0472">Membrane</keyword>
<evidence type="ECO:0000313" key="3">
    <source>
        <dbReference type="EMBL" id="KAJ1924764.1"/>
    </source>
</evidence>
<evidence type="ECO:0000256" key="2">
    <source>
        <dbReference type="SAM" id="Phobius"/>
    </source>
</evidence>
<feature type="transmembrane region" description="Helical" evidence="2">
    <location>
        <begin position="62"/>
        <end position="80"/>
    </location>
</feature>
<feature type="transmembrane region" description="Helical" evidence="2">
    <location>
        <begin position="100"/>
        <end position="121"/>
    </location>
</feature>
<dbReference type="EMBL" id="JANBPT010000255">
    <property type="protein sequence ID" value="KAJ1924764.1"/>
    <property type="molecule type" value="Genomic_DNA"/>
</dbReference>
<comment type="caution">
    <text evidence="3">The sequence shown here is derived from an EMBL/GenBank/DDBJ whole genome shotgun (WGS) entry which is preliminary data.</text>
</comment>
<evidence type="ECO:0000313" key="4">
    <source>
        <dbReference type="Proteomes" id="UP001150569"/>
    </source>
</evidence>
<dbReference type="AlphaFoldDB" id="A0A9W8AAE6"/>
<sequence length="289" mass="31690">MATIPTRQEMAIYRLVQILECHLRFSFLLMYLFDKSLIFYLLRNVAARYLTIRAPSVSLRQLGLLILFANAVSIIWHAGLTPTYSLMIDFVGQSWAHVTLVLAFFNTYTLVVQLVLALVMFKAYNPAARDPAEQRESEGGDVSPSARVRPPLNQELISAILSQLARTVESHSQGTPSTSEAAETNATNLTSTTPSPNPVESPATTEPTTSLRPPVAPTTREATAPVAASEETALLNGADTIEMDPNGAPTEEDPYAPVIDLSWLTVRDLYRRSAEAYATPAENTERLPV</sequence>
<feature type="region of interest" description="Disordered" evidence="1">
    <location>
        <begin position="129"/>
        <end position="148"/>
    </location>
</feature>
<organism evidence="3 4">
    <name type="scientific">Tieghemiomyces parasiticus</name>
    <dbReference type="NCBI Taxonomy" id="78921"/>
    <lineage>
        <taxon>Eukaryota</taxon>
        <taxon>Fungi</taxon>
        <taxon>Fungi incertae sedis</taxon>
        <taxon>Zoopagomycota</taxon>
        <taxon>Kickxellomycotina</taxon>
        <taxon>Dimargaritomycetes</taxon>
        <taxon>Dimargaritales</taxon>
        <taxon>Dimargaritaceae</taxon>
        <taxon>Tieghemiomyces</taxon>
    </lineage>
</organism>
<feature type="compositionally biased region" description="Polar residues" evidence="1">
    <location>
        <begin position="202"/>
        <end position="211"/>
    </location>
</feature>
<accession>A0A9W8AAE6</accession>
<keyword evidence="2" id="KW-0812">Transmembrane</keyword>
<dbReference type="OrthoDB" id="10653858at2759"/>
<name>A0A9W8AAE6_9FUNG</name>
<evidence type="ECO:0000256" key="1">
    <source>
        <dbReference type="SAM" id="MobiDB-lite"/>
    </source>
</evidence>
<keyword evidence="4" id="KW-1185">Reference proteome</keyword>
<reference evidence="3" key="1">
    <citation type="submission" date="2022-07" db="EMBL/GenBank/DDBJ databases">
        <title>Phylogenomic reconstructions and comparative analyses of Kickxellomycotina fungi.</title>
        <authorList>
            <person name="Reynolds N.K."/>
            <person name="Stajich J.E."/>
            <person name="Barry K."/>
            <person name="Grigoriev I.V."/>
            <person name="Crous P."/>
            <person name="Smith M.E."/>
        </authorList>
    </citation>
    <scope>NUCLEOTIDE SEQUENCE</scope>
    <source>
        <strain evidence="3">RSA 861</strain>
    </source>
</reference>